<evidence type="ECO:0000256" key="2">
    <source>
        <dbReference type="ARBA" id="ARBA00011985"/>
    </source>
</evidence>
<sequence>MTLRLPAALAGAALLLAACAAPPPAADGAPPPDCPTARAEVPNADYIGRYAGLENAVGAREFAQDLHCADRFKAARFPAGFVTVFGSSRIREDDPAYALVRRVAAEWTRRHGARVPVMTGAGPGLMEAANRGAREAGGPSVGYTTYYDRPTAPDPLRPYGGDPRQALNGHVTHGLIFTSVTARELAMLRHSAAVLVAPGGTGTEWELFQLVEMIKSRQLAPVPVYLLGDRARHWASLQVRLDDMVSRGTIRREEVAFLRFADDADALVRQLEADLRLR</sequence>
<dbReference type="Pfam" id="PF03641">
    <property type="entry name" value="Lysine_decarbox"/>
    <property type="match status" value="1"/>
</dbReference>
<feature type="signal peptide" evidence="4">
    <location>
        <begin position="1"/>
        <end position="20"/>
    </location>
</feature>
<evidence type="ECO:0000256" key="1">
    <source>
        <dbReference type="ARBA" id="ARBA00000274"/>
    </source>
</evidence>
<keyword evidence="6" id="KW-1185">Reference proteome</keyword>
<dbReference type="GO" id="GO:0008714">
    <property type="term" value="F:AMP nucleosidase activity"/>
    <property type="evidence" value="ECO:0007669"/>
    <property type="project" value="UniProtKB-EC"/>
</dbReference>
<protein>
    <recommendedName>
        <fullName evidence="3">AMP nucleosidase</fullName>
        <ecNumber evidence="2">3.2.2.4</ecNumber>
    </recommendedName>
    <alternativeName>
        <fullName evidence="3">AMP nucleosidase</fullName>
    </alternativeName>
</protein>
<dbReference type="SUPFAM" id="SSF102405">
    <property type="entry name" value="MCP/YpsA-like"/>
    <property type="match status" value="1"/>
</dbReference>
<evidence type="ECO:0000256" key="4">
    <source>
        <dbReference type="SAM" id="SignalP"/>
    </source>
</evidence>
<dbReference type="InterPro" id="IPR031100">
    <property type="entry name" value="LOG_fam"/>
</dbReference>
<feature type="chain" id="PRO_5026975256" description="AMP nucleosidase" evidence="4">
    <location>
        <begin position="21"/>
        <end position="278"/>
    </location>
</feature>
<comment type="catalytic activity">
    <reaction evidence="1">
        <text>AMP + H2O = D-ribose 5-phosphate + adenine</text>
        <dbReference type="Rhea" id="RHEA:20129"/>
        <dbReference type="ChEBI" id="CHEBI:15377"/>
        <dbReference type="ChEBI" id="CHEBI:16708"/>
        <dbReference type="ChEBI" id="CHEBI:78346"/>
        <dbReference type="ChEBI" id="CHEBI:456215"/>
        <dbReference type="EC" id="3.2.2.4"/>
    </reaction>
</comment>
<dbReference type="PANTHER" id="PTHR43393:SF3">
    <property type="entry name" value="LYSINE DECARBOXYLASE-LIKE PROTEIN"/>
    <property type="match status" value="1"/>
</dbReference>
<dbReference type="PANTHER" id="PTHR43393">
    <property type="entry name" value="CYTOKININ RIBOSIDE 5'-MONOPHOSPHATE PHOSPHORIBOHYDROLASE"/>
    <property type="match status" value="1"/>
</dbReference>
<accession>A0A6N8J3A8</accession>
<dbReference type="AlphaFoldDB" id="A0A6N8J3A8"/>
<organism evidence="5 6">
    <name type="scientific">Ramlibacter pinisoli</name>
    <dbReference type="NCBI Taxonomy" id="2682844"/>
    <lineage>
        <taxon>Bacteria</taxon>
        <taxon>Pseudomonadati</taxon>
        <taxon>Pseudomonadota</taxon>
        <taxon>Betaproteobacteria</taxon>
        <taxon>Burkholderiales</taxon>
        <taxon>Comamonadaceae</taxon>
        <taxon>Ramlibacter</taxon>
    </lineage>
</organism>
<gene>
    <name evidence="5" type="ORF">GON04_24835</name>
</gene>
<dbReference type="InterPro" id="IPR052341">
    <property type="entry name" value="LOG_family_nucleotidases"/>
</dbReference>
<evidence type="ECO:0000313" key="5">
    <source>
        <dbReference type="EMBL" id="MVQ32706.1"/>
    </source>
</evidence>
<dbReference type="GO" id="GO:0005829">
    <property type="term" value="C:cytosol"/>
    <property type="evidence" value="ECO:0007669"/>
    <property type="project" value="TreeGrafter"/>
</dbReference>
<reference evidence="5 6" key="1">
    <citation type="submission" date="2019-12" db="EMBL/GenBank/DDBJ databases">
        <authorList>
            <person name="Huq M.A."/>
        </authorList>
    </citation>
    <scope>NUCLEOTIDE SEQUENCE [LARGE SCALE GENOMIC DNA]</scope>
    <source>
        <strain evidence="5 6">MAH-25</strain>
    </source>
</reference>
<dbReference type="PROSITE" id="PS51257">
    <property type="entry name" value="PROKAR_LIPOPROTEIN"/>
    <property type="match status" value="1"/>
</dbReference>
<name>A0A6N8J3A8_9BURK</name>
<evidence type="ECO:0000313" key="6">
    <source>
        <dbReference type="Proteomes" id="UP000469385"/>
    </source>
</evidence>
<dbReference type="EMBL" id="WSEL01000009">
    <property type="protein sequence ID" value="MVQ32706.1"/>
    <property type="molecule type" value="Genomic_DNA"/>
</dbReference>
<keyword evidence="4" id="KW-0732">Signal</keyword>
<comment type="caution">
    <text evidence="5">The sequence shown here is derived from an EMBL/GenBank/DDBJ whole genome shotgun (WGS) entry which is preliminary data.</text>
</comment>
<dbReference type="Gene3D" id="3.40.50.450">
    <property type="match status" value="1"/>
</dbReference>
<dbReference type="RefSeq" id="WP_157400636.1">
    <property type="nucleotide sequence ID" value="NZ_WSEL01000009.1"/>
</dbReference>
<evidence type="ECO:0000256" key="3">
    <source>
        <dbReference type="ARBA" id="ARBA00031983"/>
    </source>
</evidence>
<proteinExistence type="predicted"/>
<dbReference type="EC" id="3.2.2.4" evidence="2"/>
<dbReference type="Proteomes" id="UP000469385">
    <property type="component" value="Unassembled WGS sequence"/>
</dbReference>